<dbReference type="EMBL" id="UINC01193205">
    <property type="protein sequence ID" value="SVE08701.1"/>
    <property type="molecule type" value="Genomic_DNA"/>
</dbReference>
<evidence type="ECO:0000256" key="6">
    <source>
        <dbReference type="SAM" id="Phobius"/>
    </source>
</evidence>
<proteinExistence type="predicted"/>
<feature type="transmembrane region" description="Helical" evidence="6">
    <location>
        <begin position="24"/>
        <end position="44"/>
    </location>
</feature>
<dbReference type="InterPro" id="IPR001182">
    <property type="entry name" value="FtsW/RodA"/>
</dbReference>
<keyword evidence="2 6" id="KW-0812">Transmembrane</keyword>
<keyword evidence="3" id="KW-0133">Cell shape</keyword>
<dbReference type="GO" id="GO:0051301">
    <property type="term" value="P:cell division"/>
    <property type="evidence" value="ECO:0007669"/>
    <property type="project" value="InterPro"/>
</dbReference>
<evidence type="ECO:0000256" key="2">
    <source>
        <dbReference type="ARBA" id="ARBA00022692"/>
    </source>
</evidence>
<sequence>MGLFFSLVSTSLIASDKLDTNSYYFFFKHLFYVGIAIFFVIFFSSVSQANLFRISIVLFIICFIFLTLVPIVGIEVK</sequence>
<dbReference type="Pfam" id="PF01098">
    <property type="entry name" value="FTSW_RODA_SPOVE"/>
    <property type="match status" value="1"/>
</dbReference>
<dbReference type="AlphaFoldDB" id="A0A383AMA2"/>
<evidence type="ECO:0000256" key="5">
    <source>
        <dbReference type="ARBA" id="ARBA00023136"/>
    </source>
</evidence>
<feature type="transmembrane region" description="Helical" evidence="6">
    <location>
        <begin position="51"/>
        <end position="74"/>
    </location>
</feature>
<name>A0A383AMA2_9ZZZZ</name>
<evidence type="ECO:0000256" key="4">
    <source>
        <dbReference type="ARBA" id="ARBA00022989"/>
    </source>
</evidence>
<accession>A0A383AMA2</accession>
<evidence type="ECO:0000313" key="7">
    <source>
        <dbReference type="EMBL" id="SVE08701.1"/>
    </source>
</evidence>
<reference evidence="7" key="1">
    <citation type="submission" date="2018-05" db="EMBL/GenBank/DDBJ databases">
        <authorList>
            <person name="Lanie J.A."/>
            <person name="Ng W.-L."/>
            <person name="Kazmierczak K.M."/>
            <person name="Andrzejewski T.M."/>
            <person name="Davidsen T.M."/>
            <person name="Wayne K.J."/>
            <person name="Tettelin H."/>
            <person name="Glass J.I."/>
            <person name="Rusch D."/>
            <person name="Podicherti R."/>
            <person name="Tsui H.-C.T."/>
            <person name="Winkler M.E."/>
        </authorList>
    </citation>
    <scope>NUCLEOTIDE SEQUENCE</scope>
</reference>
<evidence type="ECO:0000256" key="1">
    <source>
        <dbReference type="ARBA" id="ARBA00004141"/>
    </source>
</evidence>
<keyword evidence="5 6" id="KW-0472">Membrane</keyword>
<feature type="non-terminal residue" evidence="7">
    <location>
        <position position="77"/>
    </location>
</feature>
<comment type="subcellular location">
    <subcellularLocation>
        <location evidence="1">Membrane</location>
        <topology evidence="1">Multi-pass membrane protein</topology>
    </subcellularLocation>
</comment>
<keyword evidence="4 6" id="KW-1133">Transmembrane helix</keyword>
<protein>
    <submittedName>
        <fullName evidence="7">Uncharacterized protein</fullName>
    </submittedName>
</protein>
<dbReference type="GO" id="GO:0016020">
    <property type="term" value="C:membrane"/>
    <property type="evidence" value="ECO:0007669"/>
    <property type="project" value="UniProtKB-SubCell"/>
</dbReference>
<organism evidence="7">
    <name type="scientific">marine metagenome</name>
    <dbReference type="NCBI Taxonomy" id="408172"/>
    <lineage>
        <taxon>unclassified sequences</taxon>
        <taxon>metagenomes</taxon>
        <taxon>ecological metagenomes</taxon>
    </lineage>
</organism>
<gene>
    <name evidence="7" type="ORF">METZ01_LOCUS461555</name>
</gene>
<dbReference type="GO" id="GO:0008360">
    <property type="term" value="P:regulation of cell shape"/>
    <property type="evidence" value="ECO:0007669"/>
    <property type="project" value="UniProtKB-KW"/>
</dbReference>
<evidence type="ECO:0000256" key="3">
    <source>
        <dbReference type="ARBA" id="ARBA00022960"/>
    </source>
</evidence>